<protein>
    <submittedName>
        <fullName evidence="1">Uncharacterized protein</fullName>
    </submittedName>
</protein>
<gene>
    <name evidence="1" type="ORF">GQ607_009326</name>
</gene>
<accession>A0A8H3WAZ6</accession>
<name>A0A8H3WAZ6_9PEZI</name>
<organism evidence="1 2">
    <name type="scientific">Colletotrichum asianum</name>
    <dbReference type="NCBI Taxonomy" id="702518"/>
    <lineage>
        <taxon>Eukaryota</taxon>
        <taxon>Fungi</taxon>
        <taxon>Dikarya</taxon>
        <taxon>Ascomycota</taxon>
        <taxon>Pezizomycotina</taxon>
        <taxon>Sordariomycetes</taxon>
        <taxon>Hypocreomycetidae</taxon>
        <taxon>Glomerellales</taxon>
        <taxon>Glomerellaceae</taxon>
        <taxon>Colletotrichum</taxon>
        <taxon>Colletotrichum gloeosporioides species complex</taxon>
    </lineage>
</organism>
<evidence type="ECO:0000313" key="1">
    <source>
        <dbReference type="EMBL" id="KAF0323429.1"/>
    </source>
</evidence>
<sequence>MHRDPRPPPANHGASIPICCIRSRVSISSQLCNRPVCQCSVIHHLLPVSLGWSLPRLQLRLAVSSVKQECLRPGLP</sequence>
<reference evidence="1 2" key="1">
    <citation type="submission" date="2019-12" db="EMBL/GenBank/DDBJ databases">
        <title>A genome sequence resource for the geographically widespread anthracnose pathogen Colletotrichum asianum.</title>
        <authorList>
            <person name="Meng Y."/>
        </authorList>
    </citation>
    <scope>NUCLEOTIDE SEQUENCE [LARGE SCALE GENOMIC DNA]</scope>
    <source>
        <strain evidence="1 2">ICMP 18580</strain>
    </source>
</reference>
<dbReference type="Proteomes" id="UP000434172">
    <property type="component" value="Unassembled WGS sequence"/>
</dbReference>
<comment type="caution">
    <text evidence="1">The sequence shown here is derived from an EMBL/GenBank/DDBJ whole genome shotgun (WGS) entry which is preliminary data.</text>
</comment>
<proteinExistence type="predicted"/>
<evidence type="ECO:0000313" key="2">
    <source>
        <dbReference type="Proteomes" id="UP000434172"/>
    </source>
</evidence>
<dbReference type="EMBL" id="WOWK01000052">
    <property type="protein sequence ID" value="KAF0323429.1"/>
    <property type="molecule type" value="Genomic_DNA"/>
</dbReference>
<dbReference type="AlphaFoldDB" id="A0A8H3WAZ6"/>
<keyword evidence="2" id="KW-1185">Reference proteome</keyword>